<comment type="caution">
    <text evidence="1">The sequence shown here is derived from an EMBL/GenBank/DDBJ whole genome shotgun (WGS) entry which is preliminary data.</text>
</comment>
<dbReference type="EMBL" id="DSRU01000280">
    <property type="protein sequence ID" value="HFM99980.1"/>
    <property type="molecule type" value="Genomic_DNA"/>
</dbReference>
<gene>
    <name evidence="1" type="ORF">ENR64_19925</name>
</gene>
<name>A0A7C3PK20_9CYAN</name>
<proteinExistence type="predicted"/>
<protein>
    <submittedName>
        <fullName evidence="1">Uncharacterized protein</fullName>
    </submittedName>
</protein>
<sequence length="68" mass="7594">MLVILMNDQLLPPQKICQGCVLADRSGQPRWRAGQLCCGHAVQNQSEQQPEQFECTMGFRVANIDFSG</sequence>
<reference evidence="1" key="1">
    <citation type="journal article" date="2020" name="mSystems">
        <title>Genome- and Community-Level Interaction Insights into Carbon Utilization and Element Cycling Functions of Hydrothermarchaeota in Hydrothermal Sediment.</title>
        <authorList>
            <person name="Zhou Z."/>
            <person name="Liu Y."/>
            <person name="Xu W."/>
            <person name="Pan J."/>
            <person name="Luo Z.H."/>
            <person name="Li M."/>
        </authorList>
    </citation>
    <scope>NUCLEOTIDE SEQUENCE [LARGE SCALE GENOMIC DNA]</scope>
    <source>
        <strain evidence="1">SpSt-418</strain>
    </source>
</reference>
<evidence type="ECO:0000313" key="1">
    <source>
        <dbReference type="EMBL" id="HFM99980.1"/>
    </source>
</evidence>
<accession>A0A7C3PK20</accession>
<organism evidence="1">
    <name type="scientific">Oscillatoriales cyanobacterium SpSt-418</name>
    <dbReference type="NCBI Taxonomy" id="2282169"/>
    <lineage>
        <taxon>Bacteria</taxon>
        <taxon>Bacillati</taxon>
        <taxon>Cyanobacteriota</taxon>
        <taxon>Cyanophyceae</taxon>
        <taxon>Oscillatoriophycideae</taxon>
        <taxon>Oscillatoriales</taxon>
    </lineage>
</organism>
<dbReference type="AlphaFoldDB" id="A0A7C3PK20"/>